<dbReference type="Proteomes" id="UP000075714">
    <property type="component" value="Unassembled WGS sequence"/>
</dbReference>
<keyword evidence="4" id="KW-0813">Transport</keyword>
<evidence type="ECO:0000256" key="8">
    <source>
        <dbReference type="ARBA" id="ARBA00023136"/>
    </source>
</evidence>
<evidence type="ECO:0000313" key="11">
    <source>
        <dbReference type="Proteomes" id="UP000075714"/>
    </source>
</evidence>
<evidence type="ECO:0000256" key="5">
    <source>
        <dbReference type="ARBA" id="ARBA00022692"/>
    </source>
</evidence>
<evidence type="ECO:0000256" key="6">
    <source>
        <dbReference type="ARBA" id="ARBA00022824"/>
    </source>
</evidence>
<dbReference type="Pfam" id="PF08449">
    <property type="entry name" value="UAA"/>
    <property type="match status" value="1"/>
</dbReference>
<dbReference type="PANTHER" id="PTHR10778:SF10">
    <property type="entry name" value="SOLUTE CARRIER FAMILY 35 MEMBER B1"/>
    <property type="match status" value="1"/>
</dbReference>
<feature type="transmembrane region" description="Helical" evidence="9">
    <location>
        <begin position="429"/>
        <end position="449"/>
    </location>
</feature>
<keyword evidence="8 9" id="KW-0472">Membrane</keyword>
<comment type="similarity">
    <text evidence="2">Belongs to the nucleotide-sugar transporter family. UDP-galactose:UMP antiporter (TC 2.A.7.11) subfamily.</text>
</comment>
<dbReference type="GO" id="GO:0005789">
    <property type="term" value="C:endoplasmic reticulum membrane"/>
    <property type="evidence" value="ECO:0007669"/>
    <property type="project" value="UniProtKB-SubCell"/>
</dbReference>
<keyword evidence="11" id="KW-1185">Reference proteome</keyword>
<reference evidence="11" key="1">
    <citation type="journal article" date="2016" name="Nat. Commun.">
        <title>The Gonium pectorale genome demonstrates co-option of cell cycle regulation during the evolution of multicellularity.</title>
        <authorList>
            <person name="Hanschen E.R."/>
            <person name="Marriage T.N."/>
            <person name="Ferris P.J."/>
            <person name="Hamaji T."/>
            <person name="Toyoda A."/>
            <person name="Fujiyama A."/>
            <person name="Neme R."/>
            <person name="Noguchi H."/>
            <person name="Minakuchi Y."/>
            <person name="Suzuki M."/>
            <person name="Kawai-Toyooka H."/>
            <person name="Smith D.R."/>
            <person name="Sparks H."/>
            <person name="Anderson J."/>
            <person name="Bakaric R."/>
            <person name="Luria V."/>
            <person name="Karger A."/>
            <person name="Kirschner M.W."/>
            <person name="Durand P.M."/>
            <person name="Michod R.E."/>
            <person name="Nozaki H."/>
            <person name="Olson B.J."/>
        </authorList>
    </citation>
    <scope>NUCLEOTIDE SEQUENCE [LARGE SCALE GENOMIC DNA]</scope>
    <source>
        <strain evidence="11">NIES-2863</strain>
    </source>
</reference>
<keyword evidence="6" id="KW-0256">Endoplasmic reticulum</keyword>
<dbReference type="OrthoDB" id="1601at2759"/>
<evidence type="ECO:0000256" key="9">
    <source>
        <dbReference type="SAM" id="Phobius"/>
    </source>
</evidence>
<dbReference type="InterPro" id="IPR013657">
    <property type="entry name" value="SCL35B1-4/HUT1"/>
</dbReference>
<dbReference type="SUPFAM" id="SSF103481">
    <property type="entry name" value="Multidrug resistance efflux transporter EmrE"/>
    <property type="match status" value="2"/>
</dbReference>
<name>A0A150G2U5_GONPE</name>
<feature type="transmembrane region" description="Helical" evidence="9">
    <location>
        <begin position="341"/>
        <end position="363"/>
    </location>
</feature>
<proteinExistence type="inferred from homology"/>
<comment type="similarity">
    <text evidence="3">Belongs to the nucleotide-sugar transporter family. SLC35B subfamily.</text>
</comment>
<dbReference type="AlphaFoldDB" id="A0A150G2U5"/>
<evidence type="ECO:0000313" key="10">
    <source>
        <dbReference type="EMBL" id="KXZ44196.1"/>
    </source>
</evidence>
<evidence type="ECO:0000256" key="7">
    <source>
        <dbReference type="ARBA" id="ARBA00022989"/>
    </source>
</evidence>
<evidence type="ECO:0000256" key="3">
    <source>
        <dbReference type="ARBA" id="ARBA00010694"/>
    </source>
</evidence>
<evidence type="ECO:0000256" key="4">
    <source>
        <dbReference type="ARBA" id="ARBA00022448"/>
    </source>
</evidence>
<dbReference type="EMBL" id="LSYV01000072">
    <property type="protein sequence ID" value="KXZ44196.1"/>
    <property type="molecule type" value="Genomic_DNA"/>
</dbReference>
<dbReference type="PANTHER" id="PTHR10778">
    <property type="entry name" value="SOLUTE CARRIER FAMILY 35 MEMBER B"/>
    <property type="match status" value="1"/>
</dbReference>
<dbReference type="SUPFAM" id="SSF48371">
    <property type="entry name" value="ARM repeat"/>
    <property type="match status" value="1"/>
</dbReference>
<keyword evidence="7 9" id="KW-1133">Transmembrane helix</keyword>
<protein>
    <submittedName>
        <fullName evidence="10">Uncharacterized protein</fullName>
    </submittedName>
</protein>
<feature type="transmembrane region" description="Helical" evidence="9">
    <location>
        <begin position="375"/>
        <end position="393"/>
    </location>
</feature>
<evidence type="ECO:0000256" key="2">
    <source>
        <dbReference type="ARBA" id="ARBA00008349"/>
    </source>
</evidence>
<dbReference type="GO" id="GO:0005459">
    <property type="term" value="F:UDP-galactose transmembrane transporter activity"/>
    <property type="evidence" value="ECO:0007669"/>
    <property type="project" value="TreeGrafter"/>
</dbReference>
<accession>A0A150G2U5</accession>
<gene>
    <name evidence="10" type="ORF">GPECTOR_71g557</name>
</gene>
<dbReference type="GO" id="GO:0000139">
    <property type="term" value="C:Golgi membrane"/>
    <property type="evidence" value="ECO:0007669"/>
    <property type="project" value="TreeGrafter"/>
</dbReference>
<keyword evidence="5 9" id="KW-0812">Transmembrane</keyword>
<organism evidence="10 11">
    <name type="scientific">Gonium pectorale</name>
    <name type="common">Green alga</name>
    <dbReference type="NCBI Taxonomy" id="33097"/>
    <lineage>
        <taxon>Eukaryota</taxon>
        <taxon>Viridiplantae</taxon>
        <taxon>Chlorophyta</taxon>
        <taxon>core chlorophytes</taxon>
        <taxon>Chlorophyceae</taxon>
        <taxon>CS clade</taxon>
        <taxon>Chlamydomonadales</taxon>
        <taxon>Volvocaceae</taxon>
        <taxon>Gonium</taxon>
    </lineage>
</organism>
<comment type="caution">
    <text evidence="10">The sequence shown here is derived from an EMBL/GenBank/DDBJ whole genome shotgun (WGS) entry which is preliminary data.</text>
</comment>
<sequence>MAVADELQAKIVSGGVVARLHRLLTAVSGTDAHTVQLNALACLTEALRDREAEAEALVAAGGLAPVLQLCDPALPARLQEAAADVACAVACSEATRAALAEQGAVGKLAALLATPNHDVQVRALMGLGMLLSQSDANQLLVAKDSTAVANLMALIRQQEDQDCKIIARDIFTGLERFKNLEALNGAQALTCFLWAGIILQVMLLTGQVKGSDLASWHSYWRAGITNSVGPACGMYALKNITYSAQVLAKSCKMVPVMLMGVLLHGKRYTGLEYMCMTLIGLGVAAFAQKGSSKVASKLASPNPALGYSLCLVNLAFDGYTNAAQDHINEKHRKNSPIHMMCWMNFWTALYYGLYMFVLSGTGMELVGFCARHPDALLDIVLFCLCGAVGQLFIFGTIKTFGALVTTLVCTTRKFFNILLSVVWNGNPLLPNQWLGVGMVFTGLLVQGWMKSKRHGKKKAE</sequence>
<evidence type="ECO:0000256" key="1">
    <source>
        <dbReference type="ARBA" id="ARBA00004477"/>
    </source>
</evidence>
<comment type="subcellular location">
    <subcellularLocation>
        <location evidence="1">Endoplasmic reticulum membrane</location>
        <topology evidence="1">Multi-pass membrane protein</topology>
    </subcellularLocation>
</comment>
<dbReference type="Gene3D" id="1.25.10.10">
    <property type="entry name" value="Leucine-rich Repeat Variant"/>
    <property type="match status" value="1"/>
</dbReference>
<dbReference type="GO" id="GO:0005460">
    <property type="term" value="F:UDP-glucose transmembrane transporter activity"/>
    <property type="evidence" value="ECO:0007669"/>
    <property type="project" value="TreeGrafter"/>
</dbReference>
<dbReference type="InterPro" id="IPR037185">
    <property type="entry name" value="EmrE-like"/>
</dbReference>
<dbReference type="InterPro" id="IPR011989">
    <property type="entry name" value="ARM-like"/>
</dbReference>
<dbReference type="InterPro" id="IPR016024">
    <property type="entry name" value="ARM-type_fold"/>
</dbReference>